<gene>
    <name evidence="2" type="primary">ORF10288</name>
</gene>
<keyword evidence="1" id="KW-0732">Signal</keyword>
<evidence type="ECO:0000313" key="2">
    <source>
        <dbReference type="EMBL" id="CEK50274.1"/>
    </source>
</evidence>
<evidence type="ECO:0000256" key="1">
    <source>
        <dbReference type="SAM" id="SignalP"/>
    </source>
</evidence>
<dbReference type="EMBL" id="HACG01003409">
    <property type="protein sequence ID" value="CEK50274.1"/>
    <property type="molecule type" value="Transcribed_RNA"/>
</dbReference>
<protein>
    <submittedName>
        <fullName evidence="2">Uncharacterized protein</fullName>
    </submittedName>
</protein>
<reference evidence="2" key="1">
    <citation type="submission" date="2014-12" db="EMBL/GenBank/DDBJ databases">
        <title>Insight into the proteome of Arion vulgaris.</title>
        <authorList>
            <person name="Aradska J."/>
            <person name="Bulat T."/>
            <person name="Smidak R."/>
            <person name="Sarate P."/>
            <person name="Gangsoo J."/>
            <person name="Sialana F."/>
            <person name="Bilban M."/>
            <person name="Lubec G."/>
        </authorList>
    </citation>
    <scope>NUCLEOTIDE SEQUENCE</scope>
    <source>
        <tissue evidence="2">Skin</tissue>
    </source>
</reference>
<dbReference type="AlphaFoldDB" id="A0A0B6Y2A0"/>
<feature type="signal peptide" evidence="1">
    <location>
        <begin position="1"/>
        <end position="30"/>
    </location>
</feature>
<sequence>MISPPWFTSSIISGVVLELSLSLILKHSLSIPVDFKPGDTNISTNARVLLSYIPWMVSILHHMGDELTCMDMVHQQHSNFLPYICSVLHRKQLNLDKPIFV</sequence>
<feature type="non-terminal residue" evidence="2">
    <location>
        <position position="101"/>
    </location>
</feature>
<organism evidence="2">
    <name type="scientific">Arion vulgaris</name>
    <dbReference type="NCBI Taxonomy" id="1028688"/>
    <lineage>
        <taxon>Eukaryota</taxon>
        <taxon>Metazoa</taxon>
        <taxon>Spiralia</taxon>
        <taxon>Lophotrochozoa</taxon>
        <taxon>Mollusca</taxon>
        <taxon>Gastropoda</taxon>
        <taxon>Heterobranchia</taxon>
        <taxon>Euthyneura</taxon>
        <taxon>Panpulmonata</taxon>
        <taxon>Eupulmonata</taxon>
        <taxon>Stylommatophora</taxon>
        <taxon>Helicina</taxon>
        <taxon>Arionoidea</taxon>
        <taxon>Arionidae</taxon>
        <taxon>Arion</taxon>
    </lineage>
</organism>
<feature type="chain" id="PRO_5002123470" evidence="1">
    <location>
        <begin position="31"/>
        <end position="101"/>
    </location>
</feature>
<name>A0A0B6Y2A0_9EUPU</name>
<proteinExistence type="predicted"/>
<accession>A0A0B6Y2A0</accession>